<keyword evidence="2" id="KW-0808">Transferase</keyword>
<dbReference type="EC" id="2.4.-.-" evidence="2"/>
<gene>
    <name evidence="2" type="primary">waaB</name>
    <name evidence="2" type="ORF">HMPREF0534_0709</name>
</gene>
<comment type="caution">
    <text evidence="2">The sequence shown here is derived from an EMBL/GenBank/DDBJ whole genome shotgun (WGS) entry which is preliminary data.</text>
</comment>
<dbReference type="EMBL" id="ACHG01000072">
    <property type="protein sequence ID" value="EEI65965.1"/>
    <property type="molecule type" value="Genomic_DNA"/>
</dbReference>
<evidence type="ECO:0000259" key="1">
    <source>
        <dbReference type="Pfam" id="PF00534"/>
    </source>
</evidence>
<accession>A0A8D9VWF2</accession>
<name>A0A8D9VWF2_LIMRT</name>
<dbReference type="PANTHER" id="PTHR12526">
    <property type="entry name" value="GLYCOSYLTRANSFERASE"/>
    <property type="match status" value="1"/>
</dbReference>
<feature type="domain" description="Glycosyl transferase family 1" evidence="1">
    <location>
        <begin position="174"/>
        <end position="326"/>
    </location>
</feature>
<sequence>MKKKIAVFIPNLSGKGGMETAIHNLYSIMENDTEYDFTFVFVEGVQDTSYLKLFDEEKLIYHPQTNIILEFLFLRNVLEREKFDILIGTSKRLMILLSYLRKIMFINPIIISWLHFSISKEGIYVDLSKYGDAHFAISKGMALQMSEMGVDSNKIYYLPNSVDVMTPSIVVPRKTKFIYIGRIQFLKQKNLKELIDGLALLKFEWSMDVYGDGEDRSVCEDYINDRYPSLRNKVSWKGWVKDPWVNISEATALLLTSSFEGMPMVLIEAISRGLPILSSNCPTGPEDIVKNGENGYLYKLGDIKDFSEKLSLIVNTNFDRKKIVESSYYFNSESYRKRLKNYLNELSDNNE</sequence>
<dbReference type="SUPFAM" id="SSF53756">
    <property type="entry name" value="UDP-Glycosyltransferase/glycogen phosphorylase"/>
    <property type="match status" value="1"/>
</dbReference>
<evidence type="ECO:0000313" key="3">
    <source>
        <dbReference type="Proteomes" id="UP000003419"/>
    </source>
</evidence>
<dbReference type="AlphaFoldDB" id="A0A8D9VWF2"/>
<dbReference type="InterPro" id="IPR001296">
    <property type="entry name" value="Glyco_trans_1"/>
</dbReference>
<dbReference type="Pfam" id="PF00534">
    <property type="entry name" value="Glycos_transf_1"/>
    <property type="match status" value="1"/>
</dbReference>
<evidence type="ECO:0000313" key="2">
    <source>
        <dbReference type="EMBL" id="EEI65965.1"/>
    </source>
</evidence>
<dbReference type="Proteomes" id="UP000003419">
    <property type="component" value="Unassembled WGS sequence"/>
</dbReference>
<dbReference type="Gene3D" id="3.40.50.2000">
    <property type="entry name" value="Glycogen Phosphorylase B"/>
    <property type="match status" value="2"/>
</dbReference>
<dbReference type="GO" id="GO:0016757">
    <property type="term" value="F:glycosyltransferase activity"/>
    <property type="evidence" value="ECO:0007669"/>
    <property type="project" value="UniProtKB-KW"/>
</dbReference>
<keyword evidence="2" id="KW-0328">Glycosyltransferase</keyword>
<dbReference type="PANTHER" id="PTHR12526:SF630">
    <property type="entry name" value="GLYCOSYLTRANSFERASE"/>
    <property type="match status" value="1"/>
</dbReference>
<protein>
    <submittedName>
        <fullName evidence="2">Glycosyltransferase, group 1 family protein</fullName>
        <ecNumber evidence="2">2.4.-.-</ecNumber>
    </submittedName>
</protein>
<proteinExistence type="predicted"/>
<organism evidence="2 3">
    <name type="scientific">Limosilactobacillus reuteri CF48-3A</name>
    <dbReference type="NCBI Taxonomy" id="525341"/>
    <lineage>
        <taxon>Bacteria</taxon>
        <taxon>Bacillati</taxon>
        <taxon>Bacillota</taxon>
        <taxon>Bacilli</taxon>
        <taxon>Lactobacillales</taxon>
        <taxon>Lactobacillaceae</taxon>
        <taxon>Limosilactobacillus</taxon>
    </lineage>
</organism>
<reference evidence="2 3" key="1">
    <citation type="submission" date="2009-01" db="EMBL/GenBank/DDBJ databases">
        <authorList>
            <person name="Qin X."/>
            <person name="Bachman B."/>
            <person name="Battles P."/>
            <person name="Bell A."/>
            <person name="Bess C."/>
            <person name="Bickham C."/>
            <person name="Chaboub L."/>
            <person name="Chen D."/>
            <person name="Coyle M."/>
            <person name="Deiros D.R."/>
            <person name="Dinh H."/>
            <person name="Forbes L."/>
            <person name="Fowler G."/>
            <person name="Francisco L."/>
            <person name="Fu Q."/>
            <person name="Gubbala S."/>
            <person name="Hale W."/>
            <person name="Han Y."/>
            <person name="Hemphill L."/>
            <person name="Highlander S.K."/>
            <person name="Hirani K."/>
            <person name="Hogues M."/>
            <person name="Jackson L."/>
            <person name="Jakkamsetti A."/>
            <person name="Javaid M."/>
            <person name="Jiang H."/>
            <person name="Korchina V."/>
            <person name="Kovar C."/>
            <person name="Lara F."/>
            <person name="Lee S."/>
            <person name="Mata R."/>
            <person name="Mathew T."/>
            <person name="Moen C."/>
            <person name="Morales K."/>
            <person name="Munidasa M."/>
            <person name="Nazareth L."/>
            <person name="Ngo R."/>
            <person name="Nguyen L."/>
            <person name="Okwuonu G."/>
            <person name="Ongeri F."/>
            <person name="Patil S."/>
            <person name="Petrosino J."/>
            <person name="Pham C."/>
            <person name="Pham P."/>
            <person name="Pu L.-L."/>
            <person name="Puazo M."/>
            <person name="Raj R."/>
            <person name="Reid J."/>
            <person name="Rouhana J."/>
            <person name="Saada N."/>
            <person name="Shang Y."/>
            <person name="Simmons D."/>
            <person name="Thornton R."/>
            <person name="Warren J."/>
            <person name="Weissenberger G."/>
            <person name="Zhang J."/>
            <person name="Zhang L."/>
            <person name="Zhou C."/>
            <person name="Zhu D."/>
            <person name="Muzny D."/>
            <person name="Worley K."/>
            <person name="Gibbs R."/>
        </authorList>
    </citation>
    <scope>NUCLEOTIDE SEQUENCE [LARGE SCALE GENOMIC DNA]</scope>
    <source>
        <strain evidence="2 3">CF48-3A</strain>
    </source>
</reference>
<dbReference type="RefSeq" id="WP_003671611.1">
    <property type="nucleotide sequence ID" value="NZ_GG693673.1"/>
</dbReference>